<reference evidence="2" key="1">
    <citation type="journal article" date="2022" name="Mol. Ecol. Resour.">
        <title>The genomes of chicory, endive, great burdock and yacon provide insights into Asteraceae palaeo-polyploidization history and plant inulin production.</title>
        <authorList>
            <person name="Fan W."/>
            <person name="Wang S."/>
            <person name="Wang H."/>
            <person name="Wang A."/>
            <person name="Jiang F."/>
            <person name="Liu H."/>
            <person name="Zhao H."/>
            <person name="Xu D."/>
            <person name="Zhang Y."/>
        </authorList>
    </citation>
    <scope>NUCLEOTIDE SEQUENCE [LARGE SCALE GENOMIC DNA]</scope>
    <source>
        <strain evidence="2">cv. Niubang</strain>
    </source>
</reference>
<accession>A0ACB9B9U6</accession>
<comment type="caution">
    <text evidence="1">The sequence shown here is derived from an EMBL/GenBank/DDBJ whole genome shotgun (WGS) entry which is preliminary data.</text>
</comment>
<organism evidence="1 2">
    <name type="scientific">Arctium lappa</name>
    <name type="common">Greater burdock</name>
    <name type="synonym">Lappa major</name>
    <dbReference type="NCBI Taxonomy" id="4217"/>
    <lineage>
        <taxon>Eukaryota</taxon>
        <taxon>Viridiplantae</taxon>
        <taxon>Streptophyta</taxon>
        <taxon>Embryophyta</taxon>
        <taxon>Tracheophyta</taxon>
        <taxon>Spermatophyta</taxon>
        <taxon>Magnoliopsida</taxon>
        <taxon>eudicotyledons</taxon>
        <taxon>Gunneridae</taxon>
        <taxon>Pentapetalae</taxon>
        <taxon>asterids</taxon>
        <taxon>campanulids</taxon>
        <taxon>Asterales</taxon>
        <taxon>Asteraceae</taxon>
        <taxon>Carduoideae</taxon>
        <taxon>Cardueae</taxon>
        <taxon>Arctiinae</taxon>
        <taxon>Arctium</taxon>
    </lineage>
</organism>
<proteinExistence type="predicted"/>
<protein>
    <submittedName>
        <fullName evidence="1">Uncharacterized protein</fullName>
    </submittedName>
</protein>
<dbReference type="Proteomes" id="UP001055879">
    <property type="component" value="Linkage Group LG06"/>
</dbReference>
<name>A0ACB9B9U6_ARCLA</name>
<dbReference type="EMBL" id="CM042052">
    <property type="protein sequence ID" value="KAI3718511.1"/>
    <property type="molecule type" value="Genomic_DNA"/>
</dbReference>
<evidence type="ECO:0000313" key="1">
    <source>
        <dbReference type="EMBL" id="KAI3718511.1"/>
    </source>
</evidence>
<keyword evidence="2" id="KW-1185">Reference proteome</keyword>
<gene>
    <name evidence="1" type="ORF">L6452_19385</name>
</gene>
<reference evidence="1 2" key="2">
    <citation type="journal article" date="2022" name="Mol. Ecol. Resour.">
        <title>The genomes of chicory, endive, great burdock and yacon provide insights into Asteraceae paleo-polyploidization history and plant inulin production.</title>
        <authorList>
            <person name="Fan W."/>
            <person name="Wang S."/>
            <person name="Wang H."/>
            <person name="Wang A."/>
            <person name="Jiang F."/>
            <person name="Liu H."/>
            <person name="Zhao H."/>
            <person name="Xu D."/>
            <person name="Zhang Y."/>
        </authorList>
    </citation>
    <scope>NUCLEOTIDE SEQUENCE [LARGE SCALE GENOMIC DNA]</scope>
    <source>
        <strain evidence="2">cv. Niubang</strain>
    </source>
</reference>
<sequence length="218" mass="25307">MDPGYDMINDATNDARQHPLTWNERIGVDPWWWSLEEDRIFTLPSSTIRFPPPRMQLVVFRSDPNLRMRLRPTELSQRVNSGLTLNEQNKAFEKLKKVIYNPIPKKIIRRLGKFYRQNNAGNASNKDVAEDDDDDDDDKKCVVCLEDFEAKTVVMVTPCNHMFHEDCIVPWVKSHGRCPVCRFSFCEEKYEASSTSNDMLTNDLISFVTYGGRFTTTT</sequence>
<evidence type="ECO:0000313" key="2">
    <source>
        <dbReference type="Proteomes" id="UP001055879"/>
    </source>
</evidence>